<dbReference type="PANTHER" id="PTHR33620">
    <property type="entry name" value="UREASE ACCESSORY PROTEIN F"/>
    <property type="match status" value="1"/>
</dbReference>
<dbReference type="PATRIC" id="fig|224013.5.peg.3390"/>
<comment type="subunit">
    <text evidence="3">UreD, UreF and UreG form a complex that acts as a GTP-hydrolysis-dependent molecular chaperone, activating the urease apoprotein by helping to assemble the nickel containing metallocenter of UreC. The UreE protein probably delivers the nickel.</text>
</comment>
<dbReference type="AlphaFoldDB" id="A0A0M3V5D1"/>
<protein>
    <recommendedName>
        <fullName evidence="3">Urease accessory protein UreF</fullName>
    </recommendedName>
</protein>
<keyword evidence="5" id="KW-1185">Reference proteome</keyword>
<organism evidence="4 5">
    <name type="scientific">Nostoc piscinale CENA21</name>
    <dbReference type="NCBI Taxonomy" id="224013"/>
    <lineage>
        <taxon>Bacteria</taxon>
        <taxon>Bacillati</taxon>
        <taxon>Cyanobacteriota</taxon>
        <taxon>Cyanophyceae</taxon>
        <taxon>Nostocales</taxon>
        <taxon>Nostocaceae</taxon>
        <taxon>Nostoc</taxon>
    </lineage>
</organism>
<dbReference type="PANTHER" id="PTHR33620:SF1">
    <property type="entry name" value="UREASE ACCESSORY PROTEIN F"/>
    <property type="match status" value="1"/>
</dbReference>
<evidence type="ECO:0000256" key="3">
    <source>
        <dbReference type="HAMAP-Rule" id="MF_01385"/>
    </source>
</evidence>
<dbReference type="EMBL" id="CP012036">
    <property type="protein sequence ID" value="ALF53703.1"/>
    <property type="molecule type" value="Genomic_DNA"/>
</dbReference>
<gene>
    <name evidence="3" type="primary">ureF</name>
    <name evidence="4" type="ORF">ACX27_14020</name>
</gene>
<comment type="subcellular location">
    <subcellularLocation>
        <location evidence="3">Cytoplasm</location>
    </subcellularLocation>
</comment>
<dbReference type="GO" id="GO:0005737">
    <property type="term" value="C:cytoplasm"/>
    <property type="evidence" value="ECO:0007669"/>
    <property type="project" value="UniProtKB-SubCell"/>
</dbReference>
<dbReference type="Proteomes" id="UP000062645">
    <property type="component" value="Chromosome"/>
</dbReference>
<accession>A0A0M3V5D1</accession>
<dbReference type="OrthoDB" id="9798772at2"/>
<name>A0A0M3V5D1_9NOSO</name>
<dbReference type="PIRSF" id="PIRSF009467">
    <property type="entry name" value="Ureas_acces_UreF"/>
    <property type="match status" value="1"/>
</dbReference>
<sequence>MDTITLTDSHFLGILQLASPALPVGAYSYSEGLETLVEHGIVTNQDTLKHWLTSELRYGAIRLEAAVMLRAAASAKMGNIETLCYWNRWLSAARETQELRNSSWQMGRSLTQLLGKLQPELLPTINSVGNRCNYAVAFGIAVAHWQIHPNAALLAYLHSWATNLITAGIKLIPLGQTTGQELLLGLQPLISATVQEVLVLEDDELSCCSWGLSLASMQHETQYTRLFRS</sequence>
<dbReference type="STRING" id="224013.ACX27_14020"/>
<dbReference type="RefSeq" id="WP_062293451.1">
    <property type="nucleotide sequence ID" value="NZ_CP012036.1"/>
</dbReference>
<evidence type="ECO:0000313" key="5">
    <source>
        <dbReference type="Proteomes" id="UP000062645"/>
    </source>
</evidence>
<proteinExistence type="inferred from homology"/>
<comment type="function">
    <text evidence="3">Required for maturation of urease via the functional incorporation of the urease nickel metallocenter.</text>
</comment>
<dbReference type="Pfam" id="PF01730">
    <property type="entry name" value="UreF"/>
    <property type="match status" value="1"/>
</dbReference>
<reference evidence="5" key="1">
    <citation type="submission" date="2015-07" db="EMBL/GenBank/DDBJ databases">
        <title>Genome Of Nitrogen-Fixing Cyanobacterium Nostoc piscinale CENA21 From Solimoes/Amazon River Floodplain Sediments And Comparative Genomics To Uncover Biosynthetic Natural Products Potential.</title>
        <authorList>
            <person name="Leao T.F."/>
            <person name="Leao P.N."/>
            <person name="Guimaraes P.I."/>
            <person name="de Melo A.G.C."/>
            <person name="Ramos R.T.J."/>
            <person name="Silva A."/>
            <person name="Fiore M.F."/>
            <person name="Schneider M.P.C."/>
        </authorList>
    </citation>
    <scope>NUCLEOTIDE SEQUENCE [LARGE SCALE GENOMIC DNA]</scope>
    <source>
        <strain evidence="5">CENA21</strain>
    </source>
</reference>
<evidence type="ECO:0000256" key="2">
    <source>
        <dbReference type="ARBA" id="ARBA00023186"/>
    </source>
</evidence>
<dbReference type="HAMAP" id="MF_01385">
    <property type="entry name" value="UreF"/>
    <property type="match status" value="1"/>
</dbReference>
<reference evidence="4 5" key="2">
    <citation type="journal article" date="2016" name="Genome Announc.">
        <title>Draft Genome Sequence of the N2-Fixing Cyanobacterium Nostoc piscinale CENA21, Isolated from the Brazilian Amazon Floodplain.</title>
        <authorList>
            <person name="Leao T."/>
            <person name="Guimaraes P.I."/>
            <person name="de Melo A.G."/>
            <person name="Ramos R.T."/>
            <person name="Leao P.N."/>
            <person name="Silva A."/>
            <person name="Fiore M.F."/>
            <person name="Schneider M.P."/>
        </authorList>
    </citation>
    <scope>NUCLEOTIDE SEQUENCE [LARGE SCALE GENOMIC DNA]</scope>
    <source>
        <strain evidence="4 5">CENA21</strain>
    </source>
</reference>
<dbReference type="KEGG" id="npz:ACX27_14020"/>
<dbReference type="GO" id="GO:0016151">
    <property type="term" value="F:nickel cation binding"/>
    <property type="evidence" value="ECO:0007669"/>
    <property type="project" value="UniProtKB-UniRule"/>
</dbReference>
<dbReference type="Gene3D" id="1.10.4190.10">
    <property type="entry name" value="Urease accessory protein UreF"/>
    <property type="match status" value="1"/>
</dbReference>
<dbReference type="InterPro" id="IPR038277">
    <property type="entry name" value="UreF_sf"/>
</dbReference>
<comment type="similarity">
    <text evidence="3">Belongs to the UreF family.</text>
</comment>
<keyword evidence="3" id="KW-0963">Cytoplasm</keyword>
<evidence type="ECO:0000313" key="4">
    <source>
        <dbReference type="EMBL" id="ALF53703.1"/>
    </source>
</evidence>
<dbReference type="InterPro" id="IPR002639">
    <property type="entry name" value="UreF"/>
</dbReference>
<evidence type="ECO:0000256" key="1">
    <source>
        <dbReference type="ARBA" id="ARBA00022988"/>
    </source>
</evidence>
<keyword evidence="2 3" id="KW-0143">Chaperone</keyword>
<keyword evidence="1 3" id="KW-0996">Nickel insertion</keyword>